<dbReference type="SMART" id="SM00387">
    <property type="entry name" value="HATPase_c"/>
    <property type="match status" value="1"/>
</dbReference>
<protein>
    <recommendedName>
        <fullName evidence="2">histidine kinase</fullName>
        <ecNumber evidence="2">2.7.13.3</ecNumber>
    </recommendedName>
</protein>
<dbReference type="EMBL" id="JAGSOY010000042">
    <property type="protein sequence ID" value="MBU2712592.1"/>
    <property type="molecule type" value="Genomic_DNA"/>
</dbReference>
<keyword evidence="9" id="KW-1185">Reference proteome</keyword>
<keyword evidence="4" id="KW-0808">Transferase</keyword>
<dbReference type="GO" id="GO:0016301">
    <property type="term" value="F:kinase activity"/>
    <property type="evidence" value="ECO:0007669"/>
    <property type="project" value="UniProtKB-KW"/>
</dbReference>
<dbReference type="SUPFAM" id="SSF55874">
    <property type="entry name" value="ATPase domain of HSP90 chaperone/DNA topoisomerase II/histidine kinase"/>
    <property type="match status" value="1"/>
</dbReference>
<keyword evidence="3" id="KW-0597">Phosphoprotein</keyword>
<dbReference type="InterPro" id="IPR003594">
    <property type="entry name" value="HATPase_dom"/>
</dbReference>
<evidence type="ECO:0000313" key="8">
    <source>
        <dbReference type="EMBL" id="MBU2712592.1"/>
    </source>
</evidence>
<keyword evidence="5 8" id="KW-0418">Kinase</keyword>
<evidence type="ECO:0000256" key="6">
    <source>
        <dbReference type="ARBA" id="ARBA00023012"/>
    </source>
</evidence>
<dbReference type="InterPro" id="IPR005467">
    <property type="entry name" value="His_kinase_dom"/>
</dbReference>
<dbReference type="InterPro" id="IPR050351">
    <property type="entry name" value="BphY/WalK/GraS-like"/>
</dbReference>
<dbReference type="Gene3D" id="3.30.565.10">
    <property type="entry name" value="Histidine kinase-like ATPase, C-terminal domain"/>
    <property type="match status" value="1"/>
</dbReference>
<organism evidence="8 9">
    <name type="scientific">Zooshikella harenae</name>
    <dbReference type="NCBI Taxonomy" id="2827238"/>
    <lineage>
        <taxon>Bacteria</taxon>
        <taxon>Pseudomonadati</taxon>
        <taxon>Pseudomonadota</taxon>
        <taxon>Gammaproteobacteria</taxon>
        <taxon>Oceanospirillales</taxon>
        <taxon>Zooshikellaceae</taxon>
        <taxon>Zooshikella</taxon>
    </lineage>
</organism>
<dbReference type="Pfam" id="PF02518">
    <property type="entry name" value="HATPase_c"/>
    <property type="match status" value="1"/>
</dbReference>
<feature type="domain" description="Histidine kinase" evidence="7">
    <location>
        <begin position="15"/>
        <end position="230"/>
    </location>
</feature>
<comment type="catalytic activity">
    <reaction evidence="1">
        <text>ATP + protein L-histidine = ADP + protein N-phospho-L-histidine.</text>
        <dbReference type="EC" id="2.7.13.3"/>
    </reaction>
</comment>
<dbReference type="InterPro" id="IPR036890">
    <property type="entry name" value="HATPase_C_sf"/>
</dbReference>
<evidence type="ECO:0000256" key="5">
    <source>
        <dbReference type="ARBA" id="ARBA00022777"/>
    </source>
</evidence>
<reference evidence="8 9" key="1">
    <citation type="submission" date="2021-04" db="EMBL/GenBank/DDBJ databases">
        <authorList>
            <person name="Pira H."/>
            <person name="Risdian C."/>
            <person name="Wink J."/>
        </authorList>
    </citation>
    <scope>NUCLEOTIDE SEQUENCE [LARGE SCALE GENOMIC DNA]</scope>
    <source>
        <strain evidence="8 9">WH53</strain>
    </source>
</reference>
<dbReference type="PROSITE" id="PS50109">
    <property type="entry name" value="HIS_KIN"/>
    <property type="match status" value="1"/>
</dbReference>
<sequence length="230" mass="25993">MADVPTLDFSLVLAATVHDMKNSLGMLLGSIEETVEQFPPKTQAQSQYYALLHYEASRVNNDLIQLLGLYRLDQNQLLLQIEEQFVMDLLEEQTLRNKILFDARNINLEIDCPPHLSWYYDRDLIACVINNVLVNTLRYTKGKIKITAQATNGLTIQIADNGPGYPDHMLVDPLHFHSQKSINTHTGSTHLGLYFAQRIAQLHTQENSTGYIQLENNSELGGGVFKLVLP</sequence>
<evidence type="ECO:0000256" key="3">
    <source>
        <dbReference type="ARBA" id="ARBA00022553"/>
    </source>
</evidence>
<evidence type="ECO:0000259" key="7">
    <source>
        <dbReference type="PROSITE" id="PS50109"/>
    </source>
</evidence>
<evidence type="ECO:0000256" key="1">
    <source>
        <dbReference type="ARBA" id="ARBA00000085"/>
    </source>
</evidence>
<dbReference type="EC" id="2.7.13.3" evidence="2"/>
<comment type="caution">
    <text evidence="8">The sequence shown here is derived from an EMBL/GenBank/DDBJ whole genome shotgun (WGS) entry which is preliminary data.</text>
</comment>
<dbReference type="PANTHER" id="PTHR45453:SF1">
    <property type="entry name" value="PHOSPHATE REGULON SENSOR PROTEIN PHOR"/>
    <property type="match status" value="1"/>
</dbReference>
<dbReference type="PANTHER" id="PTHR45453">
    <property type="entry name" value="PHOSPHATE REGULON SENSOR PROTEIN PHOR"/>
    <property type="match status" value="1"/>
</dbReference>
<evidence type="ECO:0000256" key="4">
    <source>
        <dbReference type="ARBA" id="ARBA00022679"/>
    </source>
</evidence>
<evidence type="ECO:0000313" key="9">
    <source>
        <dbReference type="Proteomes" id="UP000690515"/>
    </source>
</evidence>
<gene>
    <name evidence="8" type="ORF">KCG35_16100</name>
</gene>
<name>A0ABS5ZEU9_9GAMM</name>
<dbReference type="RefSeq" id="WP_215820820.1">
    <property type="nucleotide sequence ID" value="NZ_JAGSOY010000042.1"/>
</dbReference>
<proteinExistence type="predicted"/>
<evidence type="ECO:0000256" key="2">
    <source>
        <dbReference type="ARBA" id="ARBA00012438"/>
    </source>
</evidence>
<dbReference type="Proteomes" id="UP000690515">
    <property type="component" value="Unassembled WGS sequence"/>
</dbReference>
<accession>A0ABS5ZEU9</accession>
<keyword evidence="6" id="KW-0902">Two-component regulatory system</keyword>